<name>A0ABQ5SNV8_9CHLO</name>
<feature type="region of interest" description="Disordered" evidence="6">
    <location>
        <begin position="93"/>
        <end position="177"/>
    </location>
</feature>
<comment type="similarity">
    <text evidence="1 5">Belongs to the universal ribosomal protein uS5 family.</text>
</comment>
<dbReference type="PANTHER" id="PTHR48277">
    <property type="entry name" value="MITOCHONDRIAL RIBOSOMAL PROTEIN S5"/>
    <property type="match status" value="1"/>
</dbReference>
<dbReference type="Pfam" id="PF00333">
    <property type="entry name" value="Ribosomal_S5"/>
    <property type="match status" value="1"/>
</dbReference>
<sequence length="389" mass="42205">MSHRQLLRSACRAFAECQASLRSAASSNHNSMSAVSRSTFGRIKSSAASISSFAQSGVMRSFQQGGMQVSVMPGVLPMGFAASAPSICGPLTASTTQSRGISTSGAPLEAEGDDEEPTYLRPVAGSGSQTSLTSASSALEDEPPDPFAALRPPGPARGREGAGRPPQVFSRGDDTSETELVASAREAFTRQPEPARSPLPSLPREVREALYGHRWDRVLVDVRRSVERRPLPGGKEEVYTAMVATGNMAGILGLGLGVAETAQLAVARAHLDSFSRLAAVPLYRGHTIYHQLEHSYHRMKILMMPRPEGWGLRCSDLMYELCNVVGIRNVSIRLRGRVKNKFYVAQCFQEALFKQTTPHDGVEATGIYVREIYARNELPYKLKRGVDVL</sequence>
<dbReference type="InterPro" id="IPR014721">
    <property type="entry name" value="Ribsml_uS5_D2-typ_fold_subgr"/>
</dbReference>
<gene>
    <name evidence="8" type="ORF">VaNZ11_017009</name>
</gene>
<evidence type="ECO:0000256" key="4">
    <source>
        <dbReference type="PROSITE-ProRule" id="PRU00268"/>
    </source>
</evidence>
<keyword evidence="2 4" id="KW-0689">Ribosomal protein</keyword>
<dbReference type="Gene3D" id="3.30.230.10">
    <property type="match status" value="1"/>
</dbReference>
<reference evidence="8 9" key="1">
    <citation type="journal article" date="2023" name="IScience">
        <title>Expanded male sex-determining region conserved during the evolution of homothallism in the green alga Volvox.</title>
        <authorList>
            <person name="Yamamoto K."/>
            <person name="Matsuzaki R."/>
            <person name="Mahakham W."/>
            <person name="Heman W."/>
            <person name="Sekimoto H."/>
            <person name="Kawachi M."/>
            <person name="Minakuchi Y."/>
            <person name="Toyoda A."/>
            <person name="Nozaki H."/>
        </authorList>
    </citation>
    <scope>NUCLEOTIDE SEQUENCE [LARGE SCALE GENOMIC DNA]</scope>
    <source>
        <strain evidence="8 9">NIES-4468</strain>
    </source>
</reference>
<dbReference type="PANTHER" id="PTHR48277:SF1">
    <property type="entry name" value="MITOCHONDRIAL RIBOSOMAL PROTEIN S5"/>
    <property type="match status" value="1"/>
</dbReference>
<dbReference type="EMBL" id="BSDZ01000117">
    <property type="protein sequence ID" value="GLI71703.1"/>
    <property type="molecule type" value="Genomic_DNA"/>
</dbReference>
<dbReference type="Proteomes" id="UP001165090">
    <property type="component" value="Unassembled WGS sequence"/>
</dbReference>
<evidence type="ECO:0000259" key="7">
    <source>
        <dbReference type="PROSITE" id="PS50881"/>
    </source>
</evidence>
<dbReference type="Pfam" id="PF03719">
    <property type="entry name" value="Ribosomal_S5_C"/>
    <property type="match status" value="1"/>
</dbReference>
<dbReference type="SUPFAM" id="SSF54211">
    <property type="entry name" value="Ribosomal protein S5 domain 2-like"/>
    <property type="match status" value="1"/>
</dbReference>
<dbReference type="InterPro" id="IPR013810">
    <property type="entry name" value="Ribosomal_uS5_N"/>
</dbReference>
<keyword evidence="9" id="KW-1185">Reference proteome</keyword>
<organism evidence="8 9">
    <name type="scientific">Volvox africanus</name>
    <dbReference type="NCBI Taxonomy" id="51714"/>
    <lineage>
        <taxon>Eukaryota</taxon>
        <taxon>Viridiplantae</taxon>
        <taxon>Chlorophyta</taxon>
        <taxon>core chlorophytes</taxon>
        <taxon>Chlorophyceae</taxon>
        <taxon>CS clade</taxon>
        <taxon>Chlamydomonadales</taxon>
        <taxon>Volvocaceae</taxon>
        <taxon>Volvox</taxon>
    </lineage>
</organism>
<evidence type="ECO:0000313" key="8">
    <source>
        <dbReference type="EMBL" id="GLI71703.1"/>
    </source>
</evidence>
<feature type="compositionally biased region" description="Low complexity" evidence="6">
    <location>
        <begin position="125"/>
        <end position="138"/>
    </location>
</feature>
<evidence type="ECO:0000256" key="6">
    <source>
        <dbReference type="SAM" id="MobiDB-lite"/>
    </source>
</evidence>
<accession>A0ABQ5SNV8</accession>
<dbReference type="PROSITE" id="PS50881">
    <property type="entry name" value="S5_DSRBD"/>
    <property type="match status" value="1"/>
</dbReference>
<evidence type="ECO:0000256" key="3">
    <source>
        <dbReference type="ARBA" id="ARBA00023274"/>
    </source>
</evidence>
<evidence type="ECO:0000313" key="9">
    <source>
        <dbReference type="Proteomes" id="UP001165090"/>
    </source>
</evidence>
<dbReference type="InterPro" id="IPR000851">
    <property type="entry name" value="Ribosomal_uS5"/>
</dbReference>
<dbReference type="Gene3D" id="3.30.160.20">
    <property type="match status" value="1"/>
</dbReference>
<proteinExistence type="inferred from homology"/>
<dbReference type="InterPro" id="IPR020568">
    <property type="entry name" value="Ribosomal_Su5_D2-typ_SF"/>
</dbReference>
<protein>
    <recommendedName>
        <fullName evidence="7">S5 DRBM domain-containing protein</fullName>
    </recommendedName>
</protein>
<evidence type="ECO:0000256" key="2">
    <source>
        <dbReference type="ARBA" id="ARBA00022980"/>
    </source>
</evidence>
<feature type="domain" description="S5 DRBM" evidence="7">
    <location>
        <begin position="229"/>
        <end position="280"/>
    </location>
</feature>
<evidence type="ECO:0000256" key="1">
    <source>
        <dbReference type="ARBA" id="ARBA00008945"/>
    </source>
</evidence>
<keyword evidence="3 4" id="KW-0687">Ribonucleoprotein</keyword>
<evidence type="ECO:0000256" key="5">
    <source>
        <dbReference type="RuleBase" id="RU003823"/>
    </source>
</evidence>
<dbReference type="InterPro" id="IPR005324">
    <property type="entry name" value="Ribosomal_uS5_C"/>
</dbReference>
<dbReference type="SUPFAM" id="SSF54768">
    <property type="entry name" value="dsRNA-binding domain-like"/>
    <property type="match status" value="1"/>
</dbReference>
<feature type="compositionally biased region" description="Polar residues" evidence="6">
    <location>
        <begin position="93"/>
        <end position="105"/>
    </location>
</feature>
<comment type="caution">
    <text evidence="8">The sequence shown here is derived from an EMBL/GenBank/DDBJ whole genome shotgun (WGS) entry which is preliminary data.</text>
</comment>